<reference evidence="3" key="2">
    <citation type="submission" date="2015-08" db="EMBL/GenBank/DDBJ databases">
        <title>Draft Genome Sequence of a Heterotrophic Facultative Anaerobic Bacterium Ardenticatena maritima Strain 110S.</title>
        <authorList>
            <person name="Kawaichi S."/>
            <person name="Yoshida T."/>
            <person name="Sako Y."/>
            <person name="Nakamura R."/>
        </authorList>
    </citation>
    <scope>NUCLEOTIDE SEQUENCE [LARGE SCALE GENOMIC DNA]</scope>
    <source>
        <strain evidence="3">110S</strain>
    </source>
</reference>
<dbReference type="Gene3D" id="3.40.50.2000">
    <property type="entry name" value="Glycogen Phosphorylase B"/>
    <property type="match status" value="2"/>
</dbReference>
<dbReference type="STRING" id="872965.SE16_12260"/>
<dbReference type="AlphaFoldDB" id="A0A0M8KBS0"/>
<dbReference type="Pfam" id="PF00534">
    <property type="entry name" value="Glycos_transf_1"/>
    <property type="match status" value="1"/>
</dbReference>
<sequence length="402" mass="45722">MKHEQMDMRTDLRVAVIVPRYGAHIVGGAESQARGFAEACARRGWHIEVWTTCAEDHYTWENSLPAGRTVENDVIVHRFPITHWAPEKRAHADVRMATWGRVPEHIAWDWLDAGAHSAPLYAHIMQHADHFDALVALPYAMALTHFAAWSAPHKVIVWPCLHNEPYAYMLPTRLLLENVYGVMLNSPEEADLLTTLLRYTPQRMAVLGEGVVLPSPSRADDNTYHDLLYVGRFEEGKNLPLLYLYVRRYVEQGGDLRLHLVGKGPYTPPQHPAFVVRGFVSEEEKAAAYAGALALCQPSLNESFSLTIMESWLAGRPVLVHGDCAVTVGHVRRAQGGLWFRTYDEFVGAIEWLRAHPEEAARMGRNGREYVQRNYTWDVVVERFERILRAWKQQSSSGEQLQ</sequence>
<proteinExistence type="predicted"/>
<name>A0A0M8KBS0_9CHLR</name>
<dbReference type="CDD" id="cd03801">
    <property type="entry name" value="GT4_PimA-like"/>
    <property type="match status" value="1"/>
</dbReference>
<reference evidence="2 3" key="1">
    <citation type="journal article" date="2015" name="Genome Announc.">
        <title>Draft Genome Sequence of a Heterotrophic Facultative Anaerobic Thermophilic Bacterium, Ardenticatena maritima Strain 110ST.</title>
        <authorList>
            <person name="Kawaichi S."/>
            <person name="Yoshida T."/>
            <person name="Sako Y."/>
            <person name="Nakamura R."/>
        </authorList>
    </citation>
    <scope>NUCLEOTIDE SEQUENCE [LARGE SCALE GENOMIC DNA]</scope>
    <source>
        <strain evidence="2 3">110S</strain>
    </source>
</reference>
<dbReference type="SUPFAM" id="SSF53756">
    <property type="entry name" value="UDP-Glycosyltransferase/glycogen phosphorylase"/>
    <property type="match status" value="1"/>
</dbReference>
<dbReference type="InParanoid" id="A0A0M8KBS0"/>
<dbReference type="EMBL" id="BBZA01000245">
    <property type="protein sequence ID" value="GAP64346.1"/>
    <property type="molecule type" value="Genomic_DNA"/>
</dbReference>
<accession>A0A0M8KBS0</accession>
<dbReference type="PANTHER" id="PTHR45947">
    <property type="entry name" value="SULFOQUINOVOSYL TRANSFERASE SQD2"/>
    <property type="match status" value="1"/>
</dbReference>
<dbReference type="InterPro" id="IPR050194">
    <property type="entry name" value="Glycosyltransferase_grp1"/>
</dbReference>
<organism evidence="2 3">
    <name type="scientific">Ardenticatena maritima</name>
    <dbReference type="NCBI Taxonomy" id="872965"/>
    <lineage>
        <taxon>Bacteria</taxon>
        <taxon>Bacillati</taxon>
        <taxon>Chloroflexota</taxon>
        <taxon>Ardenticatenia</taxon>
        <taxon>Ardenticatenales</taxon>
        <taxon>Ardenticatenaceae</taxon>
        <taxon>Ardenticatena</taxon>
    </lineage>
</organism>
<protein>
    <recommendedName>
        <fullName evidence="1">Glycosyl transferase family 1 domain-containing protein</fullName>
    </recommendedName>
</protein>
<dbReference type="Proteomes" id="UP000037784">
    <property type="component" value="Unassembled WGS sequence"/>
</dbReference>
<evidence type="ECO:0000313" key="3">
    <source>
        <dbReference type="Proteomes" id="UP000037784"/>
    </source>
</evidence>
<dbReference type="InterPro" id="IPR001296">
    <property type="entry name" value="Glyco_trans_1"/>
</dbReference>
<gene>
    <name evidence="2" type="ORF">ARMA_2769</name>
</gene>
<dbReference type="PANTHER" id="PTHR45947:SF3">
    <property type="entry name" value="SULFOQUINOVOSYL TRANSFERASE SQD2"/>
    <property type="match status" value="1"/>
</dbReference>
<feature type="domain" description="Glycosyl transferase family 1" evidence="1">
    <location>
        <begin position="222"/>
        <end position="369"/>
    </location>
</feature>
<comment type="caution">
    <text evidence="2">The sequence shown here is derived from an EMBL/GenBank/DDBJ whole genome shotgun (WGS) entry which is preliminary data.</text>
</comment>
<evidence type="ECO:0000259" key="1">
    <source>
        <dbReference type="Pfam" id="PF00534"/>
    </source>
</evidence>
<evidence type="ECO:0000313" key="2">
    <source>
        <dbReference type="EMBL" id="GAP64346.1"/>
    </source>
</evidence>
<keyword evidence="3" id="KW-1185">Reference proteome</keyword>
<dbReference type="GO" id="GO:0016758">
    <property type="term" value="F:hexosyltransferase activity"/>
    <property type="evidence" value="ECO:0007669"/>
    <property type="project" value="TreeGrafter"/>
</dbReference>